<feature type="region of interest" description="Disordered" evidence="1">
    <location>
        <begin position="134"/>
        <end position="204"/>
    </location>
</feature>
<keyword evidence="3" id="KW-0966">Cell projection</keyword>
<reference evidence="3 4" key="1">
    <citation type="submission" date="2018-09" db="EMBL/GenBank/DDBJ databases">
        <title>Profundibacter amoris BAR1 gen. nov., sp. nov., a new member of the Roseobacter clade isolated at Lokis Castle Vent Field on the Arctic Mid-Oceanic Ridge.</title>
        <authorList>
            <person name="Le Moine Bauer S."/>
            <person name="Sjoeberg A.G."/>
            <person name="L'Haridon S."/>
            <person name="Stokke R."/>
            <person name="Roalkvam I."/>
            <person name="Steen I.H."/>
            <person name="Dahle H."/>
        </authorList>
    </citation>
    <scope>NUCLEOTIDE SEQUENCE [LARGE SCALE GENOMIC DNA]</scope>
    <source>
        <strain evidence="3 4">BAR1</strain>
    </source>
</reference>
<dbReference type="Proteomes" id="UP000261704">
    <property type="component" value="Chromosome"/>
</dbReference>
<accession>A0A347UL94</accession>
<sequence>MINLPIPDATTSTGSTTTTVGQVDETETMASAEFLAVWANVPEREPVPMPERGVVDNTRTGILGLLSNQMIGRQVSPPEPQAVSSILMDIPPEGEQVGPDVPMGEVPQQPQDMDEIAKGLPAITSVPDVSLSPVATESGQIIDKPVEDADFTGKIAPADPSDKTGKEKSRTPSPGFDIPIQSVAGEGNETAQNRPAESVLSGEKGANDYATEVVMSKVPTHMGEPINAASLENKDDRLKQVAAQQPVRQGKNTDLDFRTPQEPDLSIRQNQTIHGPQVGRVPNSELVQSGIKSNAYTHPVATALQYPDRPQKAEVAKQPEISHQDIRTLQEAPKPLPQTVPRNQAPPEQMVLDQPKVSQPNRVGPEIANPFGSIANNQPNAGVVDAGATAVATPAPAPSPKRGDRKAMESAPIEATRVPGSGTVKPSPTPNQAIPVTVPMANVDTNETLPFDSNAPFEISDLQSVPSQATGLTPSHQNAAVTQPEIPRHIARQLADVARQMPERPVELTLNPHELGRVRLTFTLTDGGINVAVLAERGETMDLMRRHIETLAQEFRDMGYADVGFQFSQHGRENTDGNNTDEQPQHTAQLTPLPEIEKLPPARVSLEPSNGLDLRL</sequence>
<keyword evidence="3" id="KW-0282">Flagellum</keyword>
<dbReference type="CDD" id="cd17470">
    <property type="entry name" value="T3SS_Flik_C"/>
    <property type="match status" value="1"/>
</dbReference>
<feature type="compositionally biased region" description="Low complexity" evidence="1">
    <location>
        <begin position="10"/>
        <end position="19"/>
    </location>
</feature>
<feature type="compositionally biased region" description="Polar residues" evidence="1">
    <location>
        <begin position="576"/>
        <end position="590"/>
    </location>
</feature>
<dbReference type="RefSeq" id="WP_118944273.1">
    <property type="nucleotide sequence ID" value="NZ_CP032125.1"/>
</dbReference>
<dbReference type="EMBL" id="CP032125">
    <property type="protein sequence ID" value="AXX99622.1"/>
    <property type="molecule type" value="Genomic_DNA"/>
</dbReference>
<feature type="region of interest" description="Disordered" evidence="1">
    <location>
        <begin position="568"/>
        <end position="593"/>
    </location>
</feature>
<dbReference type="AlphaFoldDB" id="A0A347UL94"/>
<feature type="region of interest" description="Disordered" evidence="1">
    <location>
        <begin position="238"/>
        <end position="282"/>
    </location>
</feature>
<dbReference type="Pfam" id="PF02120">
    <property type="entry name" value="Flg_hook"/>
    <property type="match status" value="1"/>
</dbReference>
<name>A0A347UL94_9RHOB</name>
<dbReference type="OrthoDB" id="7203912at2"/>
<dbReference type="InterPro" id="IPR038610">
    <property type="entry name" value="FliK-like_C_sf"/>
</dbReference>
<evidence type="ECO:0000313" key="4">
    <source>
        <dbReference type="Proteomes" id="UP000261704"/>
    </source>
</evidence>
<feature type="compositionally biased region" description="Basic and acidic residues" evidence="1">
    <location>
        <begin position="251"/>
        <end position="261"/>
    </location>
</feature>
<keyword evidence="4" id="KW-1185">Reference proteome</keyword>
<feature type="region of interest" description="Disordered" evidence="1">
    <location>
        <begin position="1"/>
        <end position="20"/>
    </location>
</feature>
<feature type="domain" description="Flagellar hook-length control protein-like C-terminal" evidence="2">
    <location>
        <begin position="506"/>
        <end position="573"/>
    </location>
</feature>
<dbReference type="KEGG" id="pamo:BAR1_17795"/>
<protein>
    <submittedName>
        <fullName evidence="3">Flagellar hook-length control protein FliK</fullName>
    </submittedName>
</protein>
<dbReference type="InterPro" id="IPR021136">
    <property type="entry name" value="Flagellar_hook_control-like_C"/>
</dbReference>
<feature type="compositionally biased region" description="Basic and acidic residues" evidence="1">
    <location>
        <begin position="160"/>
        <end position="170"/>
    </location>
</feature>
<evidence type="ECO:0000313" key="3">
    <source>
        <dbReference type="EMBL" id="AXX99622.1"/>
    </source>
</evidence>
<organism evidence="3 4">
    <name type="scientific">Profundibacter amoris</name>
    <dbReference type="NCBI Taxonomy" id="2171755"/>
    <lineage>
        <taxon>Bacteria</taxon>
        <taxon>Pseudomonadati</taxon>
        <taxon>Pseudomonadota</taxon>
        <taxon>Alphaproteobacteria</taxon>
        <taxon>Rhodobacterales</taxon>
        <taxon>Paracoccaceae</taxon>
        <taxon>Profundibacter</taxon>
    </lineage>
</organism>
<proteinExistence type="predicted"/>
<keyword evidence="3" id="KW-0969">Cilium</keyword>
<evidence type="ECO:0000259" key="2">
    <source>
        <dbReference type="Pfam" id="PF02120"/>
    </source>
</evidence>
<evidence type="ECO:0000256" key="1">
    <source>
        <dbReference type="SAM" id="MobiDB-lite"/>
    </source>
</evidence>
<gene>
    <name evidence="3" type="ORF">BAR1_17795</name>
</gene>
<dbReference type="Gene3D" id="3.30.750.140">
    <property type="match status" value="1"/>
</dbReference>